<gene>
    <name evidence="8" type="ORF">NS354_11685</name>
</gene>
<keyword evidence="4 7" id="KW-1133">Transmembrane helix</keyword>
<dbReference type="EMBL" id="LDRK01000106">
    <property type="protein sequence ID" value="KTR81949.1"/>
    <property type="molecule type" value="Genomic_DNA"/>
</dbReference>
<name>A0A147ECP5_9MICO</name>
<keyword evidence="3 7" id="KW-0812">Transmembrane</keyword>
<dbReference type="Proteomes" id="UP000070810">
    <property type="component" value="Unassembled WGS sequence"/>
</dbReference>
<feature type="transmembrane region" description="Helical" evidence="7">
    <location>
        <begin position="82"/>
        <end position="105"/>
    </location>
</feature>
<reference evidence="8 9" key="1">
    <citation type="journal article" date="2016" name="Front. Microbiol.">
        <title>Genomic Resource of Rice Seed Associated Bacteria.</title>
        <authorList>
            <person name="Midha S."/>
            <person name="Bansal K."/>
            <person name="Sharma S."/>
            <person name="Kumar N."/>
            <person name="Patil P.P."/>
            <person name="Chaudhry V."/>
            <person name="Patil P.B."/>
        </authorList>
    </citation>
    <scope>NUCLEOTIDE SEQUENCE [LARGE SCALE GENOMIC DNA]</scope>
    <source>
        <strain evidence="8 9">NS354</strain>
    </source>
</reference>
<feature type="region of interest" description="Disordered" evidence="6">
    <location>
        <begin position="259"/>
        <end position="285"/>
    </location>
</feature>
<feature type="transmembrane region" description="Helical" evidence="7">
    <location>
        <begin position="231"/>
        <end position="251"/>
    </location>
</feature>
<feature type="transmembrane region" description="Helical" evidence="7">
    <location>
        <begin position="50"/>
        <end position="70"/>
    </location>
</feature>
<protein>
    <submittedName>
        <fullName evidence="8">Membrane protein</fullName>
    </submittedName>
</protein>
<evidence type="ECO:0000256" key="7">
    <source>
        <dbReference type="SAM" id="Phobius"/>
    </source>
</evidence>
<dbReference type="InterPro" id="IPR019108">
    <property type="entry name" value="Caa3_assmbl_CtaG-rel"/>
</dbReference>
<keyword evidence="2" id="KW-1003">Cell membrane</keyword>
<dbReference type="OrthoDB" id="5024156at2"/>
<evidence type="ECO:0000256" key="1">
    <source>
        <dbReference type="ARBA" id="ARBA00004651"/>
    </source>
</evidence>
<feature type="transmembrane region" description="Helical" evidence="7">
    <location>
        <begin position="190"/>
        <end position="211"/>
    </location>
</feature>
<proteinExistence type="predicted"/>
<dbReference type="AlphaFoldDB" id="A0A147ECP5"/>
<evidence type="ECO:0000256" key="5">
    <source>
        <dbReference type="ARBA" id="ARBA00023136"/>
    </source>
</evidence>
<comment type="caution">
    <text evidence="8">The sequence shown here is derived from an EMBL/GenBank/DDBJ whole genome shotgun (WGS) entry which is preliminary data.</text>
</comment>
<evidence type="ECO:0000313" key="9">
    <source>
        <dbReference type="Proteomes" id="UP000070810"/>
    </source>
</evidence>
<feature type="transmembrane region" description="Helical" evidence="7">
    <location>
        <begin position="157"/>
        <end position="178"/>
    </location>
</feature>
<comment type="subcellular location">
    <subcellularLocation>
        <location evidence="1">Cell membrane</location>
        <topology evidence="1">Multi-pass membrane protein</topology>
    </subcellularLocation>
</comment>
<feature type="transmembrane region" description="Helical" evidence="7">
    <location>
        <begin position="18"/>
        <end position="38"/>
    </location>
</feature>
<evidence type="ECO:0000256" key="4">
    <source>
        <dbReference type="ARBA" id="ARBA00022989"/>
    </source>
</evidence>
<evidence type="ECO:0000313" key="8">
    <source>
        <dbReference type="EMBL" id="KTR81949.1"/>
    </source>
</evidence>
<evidence type="ECO:0000256" key="3">
    <source>
        <dbReference type="ARBA" id="ARBA00022692"/>
    </source>
</evidence>
<organism evidence="8 9">
    <name type="scientific">Leucobacter chromiiresistens</name>
    <dbReference type="NCBI Taxonomy" id="1079994"/>
    <lineage>
        <taxon>Bacteria</taxon>
        <taxon>Bacillati</taxon>
        <taxon>Actinomycetota</taxon>
        <taxon>Actinomycetes</taxon>
        <taxon>Micrococcales</taxon>
        <taxon>Microbacteriaceae</taxon>
        <taxon>Leucobacter</taxon>
    </lineage>
</organism>
<dbReference type="GO" id="GO:0005886">
    <property type="term" value="C:plasma membrane"/>
    <property type="evidence" value="ECO:0007669"/>
    <property type="project" value="UniProtKB-SubCell"/>
</dbReference>
<dbReference type="RefSeq" id="WP_058594642.1">
    <property type="nucleotide sequence ID" value="NZ_LDRK01000106.1"/>
</dbReference>
<feature type="transmembrane region" description="Helical" evidence="7">
    <location>
        <begin position="126"/>
        <end position="145"/>
    </location>
</feature>
<keyword evidence="9" id="KW-1185">Reference proteome</keyword>
<sequence length="285" mass="29833">MTPAHVHGGAASAPGAELILAVPVLAAVTVYVAAAVIETRRGRPWPWHRTACWIAGALCAATGFVGPLAAASHGSFVAHMGAHLLVGMVAPLLLVLAAPITLALRALSVDPARRLSRVLRSPVARLLAHPVVAAVLNVGGMWVLYRTPLYDAMQRDLLVHWLVMLHFLFAGTLYTAALVGVDPSPHRSGFALLAGVLVASLAAHGVLAKLLAAEPPPGISAAEAEAGAQLMYSGGDAVDFVLIVLLCAEWYRVTGRRMRRETADRSPAPPIRPADATRRPRGASA</sequence>
<keyword evidence="5 7" id="KW-0472">Membrane</keyword>
<dbReference type="Pfam" id="PF09678">
    <property type="entry name" value="Caa3_CtaG"/>
    <property type="match status" value="1"/>
</dbReference>
<dbReference type="PATRIC" id="fig|1079994.3.peg.195"/>
<evidence type="ECO:0000256" key="6">
    <source>
        <dbReference type="SAM" id="MobiDB-lite"/>
    </source>
</evidence>
<evidence type="ECO:0000256" key="2">
    <source>
        <dbReference type="ARBA" id="ARBA00022475"/>
    </source>
</evidence>
<accession>A0A147ECP5</accession>